<dbReference type="Proteomes" id="UP000094527">
    <property type="component" value="Unassembled WGS sequence"/>
</dbReference>
<dbReference type="InterPro" id="IPR011024">
    <property type="entry name" value="G_crystallin-like"/>
</dbReference>
<feature type="domain" description="SCP" evidence="4">
    <location>
        <begin position="387"/>
        <end position="522"/>
    </location>
</feature>
<evidence type="ECO:0000256" key="2">
    <source>
        <dbReference type="ARBA" id="ARBA00022737"/>
    </source>
</evidence>
<dbReference type="Gene3D" id="3.40.33.10">
    <property type="entry name" value="CAP"/>
    <property type="match status" value="2"/>
</dbReference>
<dbReference type="SMART" id="SM00198">
    <property type="entry name" value="SCP"/>
    <property type="match status" value="2"/>
</dbReference>
<comment type="similarity">
    <text evidence="1">Belongs to the beta/gamma-crystallin family.</text>
</comment>
<dbReference type="InterPro" id="IPR001283">
    <property type="entry name" value="CRISP-related"/>
</dbReference>
<dbReference type="InterPro" id="IPR034113">
    <property type="entry name" value="SCP_GAPR1-like"/>
</dbReference>
<dbReference type="SUPFAM" id="SSF49695">
    <property type="entry name" value="gamma-Crystallin-like"/>
    <property type="match status" value="1"/>
</dbReference>
<dbReference type="FunFam" id="3.40.33.10:FF:000010">
    <property type="entry name" value="Predicted protein"/>
    <property type="match status" value="1"/>
</dbReference>
<name>A0A1D2MED5_ORCCI</name>
<dbReference type="InterPro" id="IPR014044">
    <property type="entry name" value="CAP_dom"/>
</dbReference>
<evidence type="ECO:0000259" key="5">
    <source>
        <dbReference type="SMART" id="SM00247"/>
    </source>
</evidence>
<dbReference type="PANTHER" id="PTHR10334">
    <property type="entry name" value="CYSTEINE-RICH SECRETORY PROTEIN-RELATED"/>
    <property type="match status" value="1"/>
</dbReference>
<feature type="compositionally biased region" description="Low complexity" evidence="3">
    <location>
        <begin position="352"/>
        <end position="370"/>
    </location>
</feature>
<dbReference type="InterPro" id="IPR018244">
    <property type="entry name" value="Allrgn_V5/Tpx1_CS"/>
</dbReference>
<dbReference type="AlphaFoldDB" id="A0A1D2MED5"/>
<dbReference type="EMBL" id="LJIJ01001626">
    <property type="protein sequence ID" value="ODM91211.1"/>
    <property type="molecule type" value="Genomic_DNA"/>
</dbReference>
<dbReference type="PRINTS" id="PR00837">
    <property type="entry name" value="V5TPXLIKE"/>
</dbReference>
<dbReference type="InterPro" id="IPR001064">
    <property type="entry name" value="Beta/gamma_crystallin"/>
</dbReference>
<protein>
    <submittedName>
        <fullName evidence="6">Protein PRY1</fullName>
    </submittedName>
</protein>
<gene>
    <name evidence="6" type="ORF">Ocin01_15471</name>
</gene>
<dbReference type="OMA" id="ESKYDYN"/>
<dbReference type="InterPro" id="IPR035940">
    <property type="entry name" value="CAP_sf"/>
</dbReference>
<feature type="region of interest" description="Disordered" evidence="3">
    <location>
        <begin position="345"/>
        <end position="418"/>
    </location>
</feature>
<accession>A0A1D2MED5</accession>
<evidence type="ECO:0000259" key="4">
    <source>
        <dbReference type="SMART" id="SM00198"/>
    </source>
</evidence>
<keyword evidence="2" id="KW-0677">Repeat</keyword>
<feature type="region of interest" description="Disordered" evidence="3">
    <location>
        <begin position="72"/>
        <end position="92"/>
    </location>
</feature>
<dbReference type="CDD" id="cd05382">
    <property type="entry name" value="CAP_GAPR1-like"/>
    <property type="match status" value="2"/>
</dbReference>
<dbReference type="PROSITE" id="PS01009">
    <property type="entry name" value="CRISP_1"/>
    <property type="match status" value="1"/>
</dbReference>
<evidence type="ECO:0000256" key="1">
    <source>
        <dbReference type="ARBA" id="ARBA00009646"/>
    </source>
</evidence>
<sequence length="544" mass="60746">MYLIVYKIHVVWEHGDCTGKSERIAPGTPHHHNLGELVLNDAITSFQLCSGSETEPNRPPSSELSEVHRVAVDEHNNKRRRHRSPDLRGDNDEIHQAAQRYAEYLVGNDKFEHSGNPKYGENLAGTGGGNQVEAVRNAESKYDYNNPGFSMETGHFTAVVWKSTTHVGIGVAWNPKKNWWVVVANYSPPGNYDGQYSENVFPPSHACQVGVSVLSNTSKRSYLFILIKISDKMTPNTQYSCIFLTVILISISINQAVVVDAQKVRFYEDPNYEGWWIEFPLRGSSCSNLPEEWINRVSSVNNQDNCLVVWDHDGCRGKSERIERGSPNHHQLSALGFNDQISSFQQCSGSDSGHVTGPGSPGSTPGQGSHTPPPRPPPSSESSNLLGIRRVVVDEHNELRGRHRSPYINGDDEQLHRSAQQHADYLANSDRFENSASSRYGENLAAVQGANEADAVRNAVRMWYRGESKYDYNNPNYQREAGTFTQLVWKSSTNVGIGVSYNSKKNWWVVVANYNPPGNVHGQFRENVLPPYQLGAPFGLKPKN</sequence>
<dbReference type="Pfam" id="PF00188">
    <property type="entry name" value="CAP"/>
    <property type="match status" value="2"/>
</dbReference>
<dbReference type="SMART" id="SM00247">
    <property type="entry name" value="XTALbg"/>
    <property type="match status" value="1"/>
</dbReference>
<dbReference type="Gene3D" id="2.60.20.10">
    <property type="entry name" value="Crystallins"/>
    <property type="match status" value="1"/>
</dbReference>
<proteinExistence type="inferred from homology"/>
<dbReference type="GO" id="GO:0005576">
    <property type="term" value="C:extracellular region"/>
    <property type="evidence" value="ECO:0007669"/>
    <property type="project" value="InterPro"/>
</dbReference>
<feature type="compositionally biased region" description="Basic and acidic residues" evidence="3">
    <location>
        <begin position="391"/>
        <end position="400"/>
    </location>
</feature>
<keyword evidence="7" id="KW-1185">Reference proteome</keyword>
<feature type="domain" description="Beta/gamma crystallin 'Greek key'" evidence="5">
    <location>
        <begin position="263"/>
        <end position="347"/>
    </location>
</feature>
<reference evidence="6 7" key="1">
    <citation type="journal article" date="2016" name="Genome Biol. Evol.">
        <title>Gene Family Evolution Reflects Adaptation to Soil Environmental Stressors in the Genome of the Collembolan Orchesella cincta.</title>
        <authorList>
            <person name="Faddeeva-Vakhrusheva A."/>
            <person name="Derks M.F."/>
            <person name="Anvar S.Y."/>
            <person name="Agamennone V."/>
            <person name="Suring W."/>
            <person name="Smit S."/>
            <person name="van Straalen N.M."/>
            <person name="Roelofs D."/>
        </authorList>
    </citation>
    <scope>NUCLEOTIDE SEQUENCE [LARGE SCALE GENOMIC DNA]</scope>
    <source>
        <tissue evidence="6">Mixed pool</tissue>
    </source>
</reference>
<evidence type="ECO:0000256" key="3">
    <source>
        <dbReference type="SAM" id="MobiDB-lite"/>
    </source>
</evidence>
<dbReference type="OrthoDB" id="337038at2759"/>
<dbReference type="SUPFAM" id="SSF55797">
    <property type="entry name" value="PR-1-like"/>
    <property type="match status" value="2"/>
</dbReference>
<organism evidence="6 7">
    <name type="scientific">Orchesella cincta</name>
    <name type="common">Springtail</name>
    <name type="synonym">Podura cincta</name>
    <dbReference type="NCBI Taxonomy" id="48709"/>
    <lineage>
        <taxon>Eukaryota</taxon>
        <taxon>Metazoa</taxon>
        <taxon>Ecdysozoa</taxon>
        <taxon>Arthropoda</taxon>
        <taxon>Hexapoda</taxon>
        <taxon>Collembola</taxon>
        <taxon>Entomobryomorpha</taxon>
        <taxon>Entomobryoidea</taxon>
        <taxon>Orchesellidae</taxon>
        <taxon>Orchesellinae</taxon>
        <taxon>Orchesella</taxon>
    </lineage>
</organism>
<evidence type="ECO:0000313" key="6">
    <source>
        <dbReference type="EMBL" id="ODM91211.1"/>
    </source>
</evidence>
<evidence type="ECO:0000313" key="7">
    <source>
        <dbReference type="Proteomes" id="UP000094527"/>
    </source>
</evidence>
<dbReference type="STRING" id="48709.A0A1D2MED5"/>
<comment type="caution">
    <text evidence="6">The sequence shown here is derived from an EMBL/GenBank/DDBJ whole genome shotgun (WGS) entry which is preliminary data.</text>
</comment>
<feature type="domain" description="SCP" evidence="4">
    <location>
        <begin position="66"/>
        <end position="194"/>
    </location>
</feature>